<evidence type="ECO:0000256" key="2">
    <source>
        <dbReference type="ARBA" id="ARBA00023002"/>
    </source>
</evidence>
<evidence type="ECO:0000313" key="8">
    <source>
        <dbReference type="Proteomes" id="UP000307201"/>
    </source>
</evidence>
<reference evidence="7 8" key="1">
    <citation type="submission" date="2019-05" db="EMBL/GenBank/DDBJ databases">
        <title>The metagenome of a microbial culture collection derived from dairy environment covers the genomic content of the human microbiome.</title>
        <authorList>
            <person name="Roder T."/>
            <person name="Wuthrich D."/>
            <person name="Sattari Z."/>
            <person name="Von Ah U."/>
            <person name="Bar C."/>
            <person name="Ronchi F."/>
            <person name="Macpherson A.J."/>
            <person name="Ganal-Vonarburg S.C."/>
            <person name="Bruggmann R."/>
            <person name="Vergeres G."/>
        </authorList>
    </citation>
    <scope>NUCLEOTIDE SEQUENCE [LARGE SCALE GENOMIC DNA]</scope>
    <source>
        <strain evidence="7 8">FAM 24235</strain>
    </source>
</reference>
<evidence type="ECO:0000256" key="4">
    <source>
        <dbReference type="RuleBase" id="RU003719"/>
    </source>
</evidence>
<dbReference type="PANTHER" id="PTHR43026:SF1">
    <property type="entry name" value="2-HYDROXYACID DEHYDROGENASE HOMOLOG 1-RELATED"/>
    <property type="match status" value="1"/>
</dbReference>
<protein>
    <submittedName>
        <fullName evidence="7">D-2-hydroxyacid dehydrogenase</fullName>
    </submittedName>
</protein>
<proteinExistence type="inferred from homology"/>
<dbReference type="SUPFAM" id="SSF51735">
    <property type="entry name" value="NAD(P)-binding Rossmann-fold domains"/>
    <property type="match status" value="1"/>
</dbReference>
<sequence length="333" mass="37618">MTKIIAYHVRDEELDIIQKWEEKHGVEVKTVENQLTADNIHLAEGFDGLTTSQNKPLPDGIYETLRSLGIRQIAQRSAGYDVYDLEEATKNEIIVSNVAVYSPESIAEFTLTQALMLIRKVRSIEERTEKRNFSWQPEIQGRLLAEMTVGIIGTGHIGRSAAKLFNALGAKVLGYDIYPNDKAKEFLEYKESIEDVIKQADIVSLHMPATDDNHHQFNYDMFKKFKPTAYLINNARGSIVDTEGLIKALDDNLLAGAALDTYERESSYVPKDNREAGISDELFNAILDHDKIMYTPHIAYYTNVSVRNIMTIGLDTTLEVIETGDTKNRVNDI</sequence>
<dbReference type="NCBIfam" id="NF006374">
    <property type="entry name" value="PRK08605.1"/>
    <property type="match status" value="1"/>
</dbReference>
<dbReference type="GO" id="GO:0008720">
    <property type="term" value="F:D-lactate dehydrogenase (NAD+) activity"/>
    <property type="evidence" value="ECO:0007669"/>
    <property type="project" value="TreeGrafter"/>
</dbReference>
<comment type="caution">
    <text evidence="7">The sequence shown here is derived from an EMBL/GenBank/DDBJ whole genome shotgun (WGS) entry which is preliminary data.</text>
</comment>
<dbReference type="CDD" id="cd12186">
    <property type="entry name" value="LDH"/>
    <property type="match status" value="1"/>
</dbReference>
<evidence type="ECO:0000256" key="1">
    <source>
        <dbReference type="ARBA" id="ARBA00005854"/>
    </source>
</evidence>
<gene>
    <name evidence="7" type="ORF">FEZ48_05735</name>
</gene>
<dbReference type="PROSITE" id="PS00671">
    <property type="entry name" value="D_2_HYDROXYACID_DH_3"/>
    <property type="match status" value="1"/>
</dbReference>
<evidence type="ECO:0000256" key="3">
    <source>
        <dbReference type="ARBA" id="ARBA00023027"/>
    </source>
</evidence>
<dbReference type="Gene3D" id="3.40.50.720">
    <property type="entry name" value="NAD(P)-binding Rossmann-like Domain"/>
    <property type="match status" value="2"/>
</dbReference>
<dbReference type="PROSITE" id="PS00065">
    <property type="entry name" value="D_2_HYDROXYACID_DH_1"/>
    <property type="match status" value="1"/>
</dbReference>
<dbReference type="InterPro" id="IPR006139">
    <property type="entry name" value="D-isomer_2_OHA_DH_cat_dom"/>
</dbReference>
<feature type="domain" description="D-isomer specific 2-hydroxyacid dehydrogenase catalytic" evidence="5">
    <location>
        <begin position="7"/>
        <end position="331"/>
    </location>
</feature>
<dbReference type="SUPFAM" id="SSF52283">
    <property type="entry name" value="Formate/glycerate dehydrogenase catalytic domain-like"/>
    <property type="match status" value="1"/>
</dbReference>
<name>A0A5R9C4W8_9LACT</name>
<dbReference type="InterPro" id="IPR029753">
    <property type="entry name" value="D-isomer_DH_CS"/>
</dbReference>
<evidence type="ECO:0000259" key="6">
    <source>
        <dbReference type="Pfam" id="PF02826"/>
    </source>
</evidence>
<dbReference type="Pfam" id="PF00389">
    <property type="entry name" value="2-Hacid_dh"/>
    <property type="match status" value="1"/>
</dbReference>
<dbReference type="InterPro" id="IPR036291">
    <property type="entry name" value="NAD(P)-bd_dom_sf"/>
</dbReference>
<feature type="domain" description="D-isomer specific 2-hydroxyacid dehydrogenase NAD-binding" evidence="6">
    <location>
        <begin position="112"/>
        <end position="299"/>
    </location>
</feature>
<organism evidence="7 8">
    <name type="scientific">Marinilactibacillus psychrotolerans</name>
    <dbReference type="NCBI Taxonomy" id="191770"/>
    <lineage>
        <taxon>Bacteria</taxon>
        <taxon>Bacillati</taxon>
        <taxon>Bacillota</taxon>
        <taxon>Bacilli</taxon>
        <taxon>Lactobacillales</taxon>
        <taxon>Carnobacteriaceae</taxon>
        <taxon>Marinilactibacillus</taxon>
    </lineage>
</organism>
<dbReference type="GO" id="GO:0051287">
    <property type="term" value="F:NAD binding"/>
    <property type="evidence" value="ECO:0007669"/>
    <property type="project" value="InterPro"/>
</dbReference>
<dbReference type="Proteomes" id="UP000307201">
    <property type="component" value="Unassembled WGS sequence"/>
</dbReference>
<accession>A0A5R9C4W8</accession>
<keyword evidence="3" id="KW-0520">NAD</keyword>
<dbReference type="PANTHER" id="PTHR43026">
    <property type="entry name" value="2-HYDROXYACID DEHYDROGENASE HOMOLOG 1-RELATED"/>
    <property type="match status" value="1"/>
</dbReference>
<dbReference type="InterPro" id="IPR058205">
    <property type="entry name" value="D-LDH-like"/>
</dbReference>
<dbReference type="EMBL" id="VBTE01000013">
    <property type="protein sequence ID" value="TLQ07824.1"/>
    <property type="molecule type" value="Genomic_DNA"/>
</dbReference>
<dbReference type="OrthoDB" id="9805416at2"/>
<dbReference type="AlphaFoldDB" id="A0A5R9C4W8"/>
<dbReference type="RefSeq" id="WP_138471578.1">
    <property type="nucleotide sequence ID" value="NZ_CBCPHL010000001.1"/>
</dbReference>
<evidence type="ECO:0000313" key="7">
    <source>
        <dbReference type="EMBL" id="TLQ07824.1"/>
    </source>
</evidence>
<comment type="similarity">
    <text evidence="1 4">Belongs to the D-isomer specific 2-hydroxyacid dehydrogenase family.</text>
</comment>
<keyword evidence="2 4" id="KW-0560">Oxidoreductase</keyword>
<dbReference type="Pfam" id="PF02826">
    <property type="entry name" value="2-Hacid_dh_C"/>
    <property type="match status" value="1"/>
</dbReference>
<dbReference type="InterPro" id="IPR029752">
    <property type="entry name" value="D-isomer_DH_CS1"/>
</dbReference>
<dbReference type="InterPro" id="IPR006140">
    <property type="entry name" value="D-isomer_DH_NAD-bd"/>
</dbReference>
<evidence type="ECO:0000259" key="5">
    <source>
        <dbReference type="Pfam" id="PF00389"/>
    </source>
</evidence>